<evidence type="ECO:0000313" key="2">
    <source>
        <dbReference type="Proteomes" id="UP000093514"/>
    </source>
</evidence>
<name>A0A1C0ACF1_9FIRM</name>
<dbReference type="OrthoDB" id="2112506at2"/>
<dbReference type="Proteomes" id="UP000093514">
    <property type="component" value="Unassembled WGS sequence"/>
</dbReference>
<dbReference type="EMBL" id="LWDV01000006">
    <property type="protein sequence ID" value="OCL28051.1"/>
    <property type="molecule type" value="Genomic_DNA"/>
</dbReference>
<dbReference type="AlphaFoldDB" id="A0A1C0ACF1"/>
<accession>A0A1C0ACF1</accession>
<keyword evidence="2" id="KW-1185">Reference proteome</keyword>
<reference evidence="1 2" key="2">
    <citation type="submission" date="2016-08" db="EMBL/GenBank/DDBJ databases">
        <title>Orenia metallireducens sp. nov. strain Z6, a Novel Metal-reducing Firmicute from the Deep Subsurface.</title>
        <authorList>
            <person name="Maxim B.I."/>
            <person name="Kenneth K."/>
            <person name="Flynn T.M."/>
            <person name="Oloughlin E.J."/>
            <person name="Locke R.A."/>
            <person name="Weber J.R."/>
            <person name="Egan S.M."/>
            <person name="Mackie R.I."/>
            <person name="Cann I.K."/>
        </authorList>
    </citation>
    <scope>NUCLEOTIDE SEQUENCE [LARGE SCALE GENOMIC DNA]</scope>
    <source>
        <strain evidence="1 2">Z6</strain>
    </source>
</reference>
<reference evidence="2" key="1">
    <citation type="submission" date="2016-07" db="EMBL/GenBank/DDBJ databases">
        <authorList>
            <person name="Florea S."/>
            <person name="Webb J.S."/>
            <person name="Jaromczyk J."/>
            <person name="Schardl C.L."/>
        </authorList>
    </citation>
    <scope>NUCLEOTIDE SEQUENCE [LARGE SCALE GENOMIC DNA]</scope>
    <source>
        <strain evidence="2">Z6</strain>
    </source>
</reference>
<comment type="caution">
    <text evidence="1">The sequence shown here is derived from an EMBL/GenBank/DDBJ whole genome shotgun (WGS) entry which is preliminary data.</text>
</comment>
<gene>
    <name evidence="1" type="ORF">U472_02300</name>
</gene>
<dbReference type="RefSeq" id="WP_068715112.1">
    <property type="nucleotide sequence ID" value="NZ_LWDV01000006.1"/>
</dbReference>
<sequence length="175" mass="20260">MNIKRSLLALILTLTVLFAGSYLVDSYKFNHALNDDLLEIDGVEKVEIDKSSTIYKVEVTLQSVDNLIKVYEDIKDRIEETTKDEEYKLVINSNSAELTEIYEDINLALYEALETGEFVKLGERVDNFAKEYQLDKSEIKVDTDYLYLTLIKEKQELYKVVKRNQKKRLGGEMNG</sequence>
<protein>
    <submittedName>
        <fullName evidence="1">Uncharacterized protein</fullName>
    </submittedName>
</protein>
<organism evidence="1 2">
    <name type="scientific">Orenia metallireducens</name>
    <dbReference type="NCBI Taxonomy" id="1413210"/>
    <lineage>
        <taxon>Bacteria</taxon>
        <taxon>Bacillati</taxon>
        <taxon>Bacillota</taxon>
        <taxon>Clostridia</taxon>
        <taxon>Halanaerobiales</taxon>
        <taxon>Halobacteroidaceae</taxon>
        <taxon>Orenia</taxon>
    </lineage>
</organism>
<evidence type="ECO:0000313" key="1">
    <source>
        <dbReference type="EMBL" id="OCL28051.1"/>
    </source>
</evidence>
<proteinExistence type="predicted"/>